<dbReference type="PANTHER" id="PTHR40562">
    <property type="match status" value="1"/>
</dbReference>
<evidence type="ECO:0000256" key="6">
    <source>
        <dbReference type="ARBA" id="ARBA00023063"/>
    </source>
</evidence>
<reference evidence="8" key="1">
    <citation type="submission" date="2020-08" db="EMBL/GenBank/DDBJ databases">
        <title>Whole genome shotgun sequence of Polymorphospora rubra NBRC 101157.</title>
        <authorList>
            <person name="Komaki H."/>
            <person name="Tamura T."/>
        </authorList>
    </citation>
    <scope>NUCLEOTIDE SEQUENCE</scope>
    <source>
        <strain evidence="8">NBRC 101157</strain>
    </source>
</reference>
<dbReference type="InterPro" id="IPR012748">
    <property type="entry name" value="Rieske-like_NirD"/>
</dbReference>
<dbReference type="GO" id="GO:0051537">
    <property type="term" value="F:2 iron, 2 sulfur cluster binding"/>
    <property type="evidence" value="ECO:0007669"/>
    <property type="project" value="UniProtKB-KW"/>
</dbReference>
<dbReference type="KEGG" id="pry:Prubr_09480"/>
<dbReference type="GO" id="GO:0004497">
    <property type="term" value="F:monooxygenase activity"/>
    <property type="evidence" value="ECO:0007669"/>
    <property type="project" value="UniProtKB-ARBA"/>
</dbReference>
<keyword evidence="2" id="KW-0479">Metal-binding</keyword>
<dbReference type="InterPro" id="IPR036922">
    <property type="entry name" value="Rieske_2Fe-2S_sf"/>
</dbReference>
<dbReference type="Pfam" id="PF13806">
    <property type="entry name" value="Rieske_2"/>
    <property type="match status" value="1"/>
</dbReference>
<dbReference type="EMBL" id="AP023359">
    <property type="protein sequence ID" value="BCJ63927.1"/>
    <property type="molecule type" value="Genomic_DNA"/>
</dbReference>
<evidence type="ECO:0000256" key="5">
    <source>
        <dbReference type="ARBA" id="ARBA00023014"/>
    </source>
</evidence>
<keyword evidence="3" id="KW-0560">Oxidoreductase</keyword>
<evidence type="ECO:0000313" key="8">
    <source>
        <dbReference type="EMBL" id="BCJ63927.1"/>
    </source>
</evidence>
<dbReference type="RefSeq" id="WP_212821970.1">
    <property type="nucleotide sequence ID" value="NZ_AP023359.1"/>
</dbReference>
<dbReference type="InterPro" id="IPR017881">
    <property type="entry name" value="NirD"/>
</dbReference>
<dbReference type="AlphaFoldDB" id="A0A810MRT6"/>
<sequence length="111" mass="11992">MSERSGWRRVCAVGDLVPDRGTAALVDGEQVAVFLLAGTGRVHAVAHRDPFSGANVMARGLVGTRGERPTVASPMHKQVFDLTTGECLDDPAVRLRVWPARVTDDWVELAL</sequence>
<name>A0A810MRT6_9ACTN</name>
<dbReference type="NCBIfam" id="TIGR02378">
    <property type="entry name" value="nirD_assim_sml"/>
    <property type="match status" value="1"/>
</dbReference>
<organism evidence="8 9">
    <name type="scientific">Polymorphospora rubra</name>
    <dbReference type="NCBI Taxonomy" id="338584"/>
    <lineage>
        <taxon>Bacteria</taxon>
        <taxon>Bacillati</taxon>
        <taxon>Actinomycetota</taxon>
        <taxon>Actinomycetes</taxon>
        <taxon>Micromonosporales</taxon>
        <taxon>Micromonosporaceae</taxon>
        <taxon>Polymorphospora</taxon>
    </lineage>
</organism>
<protein>
    <submittedName>
        <fullName evidence="8">Nitrite reductase small subunit</fullName>
    </submittedName>
</protein>
<evidence type="ECO:0000256" key="2">
    <source>
        <dbReference type="ARBA" id="ARBA00022723"/>
    </source>
</evidence>
<dbReference type="GO" id="GO:0008942">
    <property type="term" value="F:nitrite reductase [NAD(P)H] activity"/>
    <property type="evidence" value="ECO:0007669"/>
    <property type="project" value="InterPro"/>
</dbReference>
<evidence type="ECO:0000256" key="4">
    <source>
        <dbReference type="ARBA" id="ARBA00023004"/>
    </source>
</evidence>
<dbReference type="Proteomes" id="UP000680866">
    <property type="component" value="Chromosome"/>
</dbReference>
<keyword evidence="6" id="KW-0534">Nitrate assimilation</keyword>
<dbReference type="CDD" id="cd03529">
    <property type="entry name" value="Rieske_NirD"/>
    <property type="match status" value="1"/>
</dbReference>
<dbReference type="SUPFAM" id="SSF50022">
    <property type="entry name" value="ISP domain"/>
    <property type="match status" value="1"/>
</dbReference>
<keyword evidence="5" id="KW-0411">Iron-sulfur</keyword>
<feature type="domain" description="Rieske" evidence="7">
    <location>
        <begin position="8"/>
        <end position="109"/>
    </location>
</feature>
<dbReference type="PANTHER" id="PTHR40562:SF1">
    <property type="entry name" value="NITRITE REDUCTASE (NADH) SMALL SUBUNIT"/>
    <property type="match status" value="1"/>
</dbReference>
<accession>A0A810MRT6</accession>
<dbReference type="Gene3D" id="2.102.10.10">
    <property type="entry name" value="Rieske [2Fe-2S] iron-sulphur domain"/>
    <property type="match status" value="1"/>
</dbReference>
<keyword evidence="9" id="KW-1185">Reference proteome</keyword>
<dbReference type="PROSITE" id="PS51300">
    <property type="entry name" value="NIRD"/>
    <property type="match status" value="1"/>
</dbReference>
<evidence type="ECO:0000256" key="3">
    <source>
        <dbReference type="ARBA" id="ARBA00023002"/>
    </source>
</evidence>
<dbReference type="PROSITE" id="PS51296">
    <property type="entry name" value="RIESKE"/>
    <property type="match status" value="1"/>
</dbReference>
<dbReference type="GO" id="GO:0046872">
    <property type="term" value="F:metal ion binding"/>
    <property type="evidence" value="ECO:0007669"/>
    <property type="project" value="UniProtKB-KW"/>
</dbReference>
<keyword evidence="1" id="KW-0001">2Fe-2S</keyword>
<evidence type="ECO:0000256" key="1">
    <source>
        <dbReference type="ARBA" id="ARBA00022714"/>
    </source>
</evidence>
<proteinExistence type="predicted"/>
<evidence type="ECO:0000313" key="9">
    <source>
        <dbReference type="Proteomes" id="UP000680866"/>
    </source>
</evidence>
<dbReference type="InterPro" id="IPR017941">
    <property type="entry name" value="Rieske_2Fe-2S"/>
</dbReference>
<dbReference type="GO" id="GO:0042128">
    <property type="term" value="P:nitrate assimilation"/>
    <property type="evidence" value="ECO:0007669"/>
    <property type="project" value="UniProtKB-KW"/>
</dbReference>
<gene>
    <name evidence="8" type="primary">nirD-2</name>
    <name evidence="8" type="ORF">Prubr_09480</name>
</gene>
<evidence type="ECO:0000259" key="7">
    <source>
        <dbReference type="PROSITE" id="PS51296"/>
    </source>
</evidence>
<dbReference type="GO" id="GO:0016705">
    <property type="term" value="F:oxidoreductase activity, acting on paired donors, with incorporation or reduction of molecular oxygen"/>
    <property type="evidence" value="ECO:0007669"/>
    <property type="project" value="UniProtKB-ARBA"/>
</dbReference>
<keyword evidence="4" id="KW-0408">Iron</keyword>